<name>A0ABN7RRG7_OIKDI</name>
<evidence type="ECO:0000313" key="3">
    <source>
        <dbReference type="EMBL" id="CAG5081545.1"/>
    </source>
</evidence>
<keyword evidence="2" id="KW-0560">Oxidoreductase</keyword>
<dbReference type="InterPro" id="IPR036291">
    <property type="entry name" value="NAD(P)-bd_dom_sf"/>
</dbReference>
<dbReference type="SUPFAM" id="SSF51735">
    <property type="entry name" value="NAD(P)-binding Rossmann-fold domains"/>
    <property type="match status" value="1"/>
</dbReference>
<sequence>MGCCGSPVFDEEIVHRLDEKTVAITGASDGIGLATAILCAQRGAKLILLCRNVQKMQNAKNDILSNFPDADVVTIQMDLTDLASVTRAAEEISSKSLVIDILVANAGVVYFPSNWLYLTNSVQVINHFAHALLFQTLFENDTLKEDSRVIFVASGAHGSAKGDGSYWKTYASEESAKGALGEGPSFQAYAESKLANILYSRELARKYPKMTVLSLHPGAVETNIGGTVKEKCGCCGKFLS</sequence>
<evidence type="ECO:0000256" key="2">
    <source>
        <dbReference type="ARBA" id="ARBA00023002"/>
    </source>
</evidence>
<dbReference type="PANTHER" id="PTHR24320">
    <property type="entry name" value="RETINOL DEHYDROGENASE"/>
    <property type="match status" value="1"/>
</dbReference>
<protein>
    <submittedName>
        <fullName evidence="3">Oidioi.mRNA.OKI2018_I69.PAR.g9905.t1.cds</fullName>
    </submittedName>
</protein>
<comment type="similarity">
    <text evidence="1">Belongs to the short-chain dehydrogenases/reductases (SDR) family.</text>
</comment>
<dbReference type="PRINTS" id="PR00081">
    <property type="entry name" value="GDHRDH"/>
</dbReference>
<dbReference type="PANTHER" id="PTHR24320:SF226">
    <property type="entry name" value="RETINOL DEHYDROGENASE 11"/>
    <property type="match status" value="1"/>
</dbReference>
<gene>
    <name evidence="3" type="ORF">OKIOD_LOCUS1463</name>
</gene>
<evidence type="ECO:0000256" key="1">
    <source>
        <dbReference type="ARBA" id="ARBA00006484"/>
    </source>
</evidence>
<accession>A0ABN7RRG7</accession>
<proteinExistence type="inferred from homology"/>
<dbReference type="InterPro" id="IPR002347">
    <property type="entry name" value="SDR_fam"/>
</dbReference>
<dbReference type="EMBL" id="OU015568">
    <property type="protein sequence ID" value="CAG5081545.1"/>
    <property type="molecule type" value="Genomic_DNA"/>
</dbReference>
<dbReference type="Proteomes" id="UP001158576">
    <property type="component" value="Chromosome PAR"/>
</dbReference>
<dbReference type="Pfam" id="PF00106">
    <property type="entry name" value="adh_short"/>
    <property type="match status" value="1"/>
</dbReference>
<evidence type="ECO:0000313" key="4">
    <source>
        <dbReference type="Proteomes" id="UP001158576"/>
    </source>
</evidence>
<keyword evidence="4" id="KW-1185">Reference proteome</keyword>
<organism evidence="3 4">
    <name type="scientific">Oikopleura dioica</name>
    <name type="common">Tunicate</name>
    <dbReference type="NCBI Taxonomy" id="34765"/>
    <lineage>
        <taxon>Eukaryota</taxon>
        <taxon>Metazoa</taxon>
        <taxon>Chordata</taxon>
        <taxon>Tunicata</taxon>
        <taxon>Appendicularia</taxon>
        <taxon>Copelata</taxon>
        <taxon>Oikopleuridae</taxon>
        <taxon>Oikopleura</taxon>
    </lineage>
</organism>
<reference evidence="3 4" key="1">
    <citation type="submission" date="2021-04" db="EMBL/GenBank/DDBJ databases">
        <authorList>
            <person name="Bliznina A."/>
        </authorList>
    </citation>
    <scope>NUCLEOTIDE SEQUENCE [LARGE SCALE GENOMIC DNA]</scope>
</reference>
<dbReference type="Gene3D" id="3.40.50.720">
    <property type="entry name" value="NAD(P)-binding Rossmann-like Domain"/>
    <property type="match status" value="1"/>
</dbReference>